<keyword evidence="2" id="KW-0812">Transmembrane</keyword>
<feature type="transmembrane region" description="Helical" evidence="2">
    <location>
        <begin position="171"/>
        <end position="194"/>
    </location>
</feature>
<keyword evidence="2" id="KW-0472">Membrane</keyword>
<comment type="caution">
    <text evidence="3">The sequence shown here is derived from an EMBL/GenBank/DDBJ whole genome shotgun (WGS) entry which is preliminary data.</text>
</comment>
<protein>
    <submittedName>
        <fullName evidence="3">Ribosome-interacting GTPase 1</fullName>
    </submittedName>
</protein>
<evidence type="ECO:0000313" key="4">
    <source>
        <dbReference type="Proteomes" id="UP001163105"/>
    </source>
</evidence>
<dbReference type="AlphaFoldDB" id="A0AB34G755"/>
<organism evidence="3 4">
    <name type="scientific">Purpureocillium lavendulum</name>
    <dbReference type="NCBI Taxonomy" id="1247861"/>
    <lineage>
        <taxon>Eukaryota</taxon>
        <taxon>Fungi</taxon>
        <taxon>Dikarya</taxon>
        <taxon>Ascomycota</taxon>
        <taxon>Pezizomycotina</taxon>
        <taxon>Sordariomycetes</taxon>
        <taxon>Hypocreomycetidae</taxon>
        <taxon>Hypocreales</taxon>
        <taxon>Ophiocordycipitaceae</taxon>
        <taxon>Purpureocillium</taxon>
    </lineage>
</organism>
<feature type="region of interest" description="Disordered" evidence="1">
    <location>
        <begin position="41"/>
        <end position="108"/>
    </location>
</feature>
<reference evidence="3" key="1">
    <citation type="submission" date="2023-01" db="EMBL/GenBank/DDBJ databases">
        <title>The growth and conidiation of Purpureocillium lavendulum are regulated by nitrogen source and histone H3K14 acetylation.</title>
        <authorList>
            <person name="Tang P."/>
            <person name="Han J."/>
            <person name="Zhang C."/>
            <person name="Tang P."/>
            <person name="Qi F."/>
            <person name="Zhang K."/>
            <person name="Liang L."/>
        </authorList>
    </citation>
    <scope>NUCLEOTIDE SEQUENCE</scope>
    <source>
        <strain evidence="3">YMF1.00683</strain>
    </source>
</reference>
<sequence>MASFSRGLLVLPAPCRRAVLGPRTDALHELHLLHRRYLTPPAASPSRLFTSSARALRTSPAPPKPRKPAGQQQQHAPSSRAPTSPSPTSSPSPSSSPSSPSSGAAAAGPAPSVAPSRYAFIKSLASKQTPTLLYEAPSHFWFYFGCWSSGLSIVAWTALTGPSVVHQPEGVPQWVGITFGASYVLLGAMGFYLLSKTPNIVSSIRVLPPPPPAAVATAASGGASSSAAAVAGRRVAAAATTTSATSATSSVSASASAASVGPQIEVTVKRMVPLLAPKVVIAPLDRVSLKSRFSLPDEYVPELRRRREDDEARRRRERLWRFDMEHLLTMPFRRLGRAFANMFRGVRAAWTDMGFGVITVDGKDYKVDVTKGFAHDGFRTLERIVPVGPK</sequence>
<accession>A0AB34G755</accession>
<keyword evidence="4" id="KW-1185">Reference proteome</keyword>
<dbReference type="EMBL" id="JAQHRD010000001">
    <property type="protein sequence ID" value="KAJ6446567.1"/>
    <property type="molecule type" value="Genomic_DNA"/>
</dbReference>
<gene>
    <name evidence="3" type="ORF">O9K51_01340</name>
</gene>
<evidence type="ECO:0000256" key="2">
    <source>
        <dbReference type="SAM" id="Phobius"/>
    </source>
</evidence>
<dbReference type="Proteomes" id="UP001163105">
    <property type="component" value="Unassembled WGS sequence"/>
</dbReference>
<name>A0AB34G755_9HYPO</name>
<feature type="compositionally biased region" description="Low complexity" evidence="1">
    <location>
        <begin position="91"/>
        <end position="108"/>
    </location>
</feature>
<feature type="transmembrane region" description="Helical" evidence="2">
    <location>
        <begin position="140"/>
        <end position="159"/>
    </location>
</feature>
<proteinExistence type="predicted"/>
<keyword evidence="2" id="KW-1133">Transmembrane helix</keyword>
<evidence type="ECO:0000313" key="3">
    <source>
        <dbReference type="EMBL" id="KAJ6446567.1"/>
    </source>
</evidence>
<evidence type="ECO:0000256" key="1">
    <source>
        <dbReference type="SAM" id="MobiDB-lite"/>
    </source>
</evidence>